<gene>
    <name evidence="10" type="ORF">CVU83_01620</name>
</gene>
<dbReference type="PROSITE" id="PS00088">
    <property type="entry name" value="SOD_MN"/>
    <property type="match status" value="1"/>
</dbReference>
<dbReference type="InterPro" id="IPR036324">
    <property type="entry name" value="Mn/Fe_SOD_N_sf"/>
</dbReference>
<feature type="binding site" evidence="6">
    <location>
        <position position="26"/>
    </location>
    <ligand>
        <name>Mn(2+)</name>
        <dbReference type="ChEBI" id="CHEBI:29035"/>
    </ligand>
</feature>
<evidence type="ECO:0000256" key="7">
    <source>
        <dbReference type="RuleBase" id="RU000414"/>
    </source>
</evidence>
<dbReference type="PRINTS" id="PR01703">
    <property type="entry name" value="MNSODISMTASE"/>
</dbReference>
<evidence type="ECO:0000256" key="4">
    <source>
        <dbReference type="ARBA" id="ARBA00023002"/>
    </source>
</evidence>
<dbReference type="Gene3D" id="1.10.287.990">
    <property type="entry name" value="Fe,Mn superoxide dismutase (SOD) domain"/>
    <property type="match status" value="1"/>
</dbReference>
<evidence type="ECO:0000259" key="8">
    <source>
        <dbReference type="Pfam" id="PF00081"/>
    </source>
</evidence>
<proteinExistence type="inferred from homology"/>
<feature type="domain" description="Manganese/iron superoxide dismutase N-terminal" evidence="8">
    <location>
        <begin position="2"/>
        <end position="85"/>
    </location>
</feature>
<comment type="similarity">
    <text evidence="1 7">Belongs to the iron/manganese superoxide dismutase family.</text>
</comment>
<dbReference type="InterPro" id="IPR019833">
    <property type="entry name" value="Mn/Fe_SOD_BS"/>
</dbReference>
<keyword evidence="3 6" id="KW-0479">Metal-binding</keyword>
<accession>A0A2N2E1D1</accession>
<dbReference type="PIRSF" id="PIRSF000349">
    <property type="entry name" value="SODismutase"/>
    <property type="match status" value="1"/>
</dbReference>
<comment type="caution">
    <text evidence="10">The sequence shown here is derived from an EMBL/GenBank/DDBJ whole genome shotgun (WGS) entry which is preliminary data.</text>
</comment>
<evidence type="ECO:0000259" key="9">
    <source>
        <dbReference type="Pfam" id="PF02777"/>
    </source>
</evidence>
<evidence type="ECO:0000256" key="2">
    <source>
        <dbReference type="ARBA" id="ARBA00012682"/>
    </source>
</evidence>
<dbReference type="AlphaFoldDB" id="A0A2N2E1D1"/>
<dbReference type="GO" id="GO:0004784">
    <property type="term" value="F:superoxide dismutase activity"/>
    <property type="evidence" value="ECO:0007669"/>
    <property type="project" value="UniProtKB-EC"/>
</dbReference>
<dbReference type="EC" id="1.15.1.1" evidence="2 7"/>
<evidence type="ECO:0000313" key="10">
    <source>
        <dbReference type="EMBL" id="PKM88518.1"/>
    </source>
</evidence>
<sequence length="198" mass="22716">MFTLKSLPYAAEALAPHISGRTMNLHHGKHHQAYIDNLNKLIEGTAYEKMELEDIIKETHGKEDLVSIFNNAGQVYNHFFFWESLRPAQETINVPADLLTQIDRDFGSFEKMAEQFKAVALSQFGSGWTWLALEEDKLKIIKAPNGEPAFLKGAKPLLALDVWEHSYYLDYENRRAEYVDAVLNHLFNWDFAARNAIS</sequence>
<feature type="binding site" evidence="6">
    <location>
        <position position="165"/>
    </location>
    <ligand>
        <name>Mn(2+)</name>
        <dbReference type="ChEBI" id="CHEBI:29035"/>
    </ligand>
</feature>
<dbReference type="InterPro" id="IPR001189">
    <property type="entry name" value="Mn/Fe_SOD"/>
</dbReference>
<evidence type="ECO:0000256" key="3">
    <source>
        <dbReference type="ARBA" id="ARBA00022723"/>
    </source>
</evidence>
<evidence type="ECO:0000256" key="5">
    <source>
        <dbReference type="ARBA" id="ARBA00023004"/>
    </source>
</evidence>
<name>A0A2N2E1D1_9BACT</name>
<dbReference type="Gene3D" id="3.55.40.20">
    <property type="entry name" value="Iron/manganese superoxide dismutase, C-terminal domain"/>
    <property type="match status" value="1"/>
</dbReference>
<dbReference type="FunFam" id="1.10.287.990:FF:000002">
    <property type="entry name" value="Superoxide dismutase"/>
    <property type="match status" value="1"/>
</dbReference>
<dbReference type="PANTHER" id="PTHR42769:SF3">
    <property type="entry name" value="SUPEROXIDE DISMUTASE [FE] 2, CHLOROPLASTIC"/>
    <property type="match status" value="1"/>
</dbReference>
<dbReference type="Pfam" id="PF02777">
    <property type="entry name" value="Sod_Fe_C"/>
    <property type="match status" value="1"/>
</dbReference>
<comment type="function">
    <text evidence="7">Destroys radicals which are normally produced within the cells and which are toxic to biological systems.</text>
</comment>
<feature type="domain" description="Manganese/iron superoxide dismutase C-terminal" evidence="9">
    <location>
        <begin position="97"/>
        <end position="194"/>
    </location>
</feature>
<evidence type="ECO:0000256" key="6">
    <source>
        <dbReference type="PIRSR" id="PIRSR000349-1"/>
    </source>
</evidence>
<dbReference type="InterPro" id="IPR036314">
    <property type="entry name" value="SOD_C_sf"/>
</dbReference>
<evidence type="ECO:0000256" key="1">
    <source>
        <dbReference type="ARBA" id="ARBA00008714"/>
    </source>
</evidence>
<keyword evidence="5" id="KW-0408">Iron</keyword>
<dbReference type="InterPro" id="IPR019832">
    <property type="entry name" value="Mn/Fe_SOD_C"/>
</dbReference>
<dbReference type="Proteomes" id="UP000233325">
    <property type="component" value="Unassembled WGS sequence"/>
</dbReference>
<feature type="binding site" evidence="6">
    <location>
        <position position="161"/>
    </location>
    <ligand>
        <name>Mn(2+)</name>
        <dbReference type="ChEBI" id="CHEBI:29035"/>
    </ligand>
</feature>
<protein>
    <recommendedName>
        <fullName evidence="2 7">Superoxide dismutase</fullName>
        <ecNumber evidence="2 7">1.15.1.1</ecNumber>
    </recommendedName>
</protein>
<dbReference type="Pfam" id="PF00081">
    <property type="entry name" value="Sod_Fe_N"/>
    <property type="match status" value="1"/>
</dbReference>
<dbReference type="PANTHER" id="PTHR42769">
    <property type="entry name" value="SUPEROXIDE DISMUTASE"/>
    <property type="match status" value="1"/>
</dbReference>
<dbReference type="SUPFAM" id="SSF46609">
    <property type="entry name" value="Fe,Mn superoxide dismutase (SOD), N-terminal domain"/>
    <property type="match status" value="1"/>
</dbReference>
<organism evidence="10 11">
    <name type="scientific">Candidatus Falkowbacteria bacterium HGW-Falkowbacteria-2</name>
    <dbReference type="NCBI Taxonomy" id="2013769"/>
    <lineage>
        <taxon>Bacteria</taxon>
        <taxon>Candidatus Falkowiibacteriota</taxon>
    </lineage>
</organism>
<dbReference type="SUPFAM" id="SSF54719">
    <property type="entry name" value="Fe,Mn superoxide dismutase (SOD), C-terminal domain"/>
    <property type="match status" value="1"/>
</dbReference>
<dbReference type="InterPro" id="IPR019831">
    <property type="entry name" value="Mn/Fe_SOD_N"/>
</dbReference>
<dbReference type="GO" id="GO:0046872">
    <property type="term" value="F:metal ion binding"/>
    <property type="evidence" value="ECO:0007669"/>
    <property type="project" value="UniProtKB-KW"/>
</dbReference>
<feature type="binding site" evidence="6">
    <location>
        <position position="78"/>
    </location>
    <ligand>
        <name>Mn(2+)</name>
        <dbReference type="ChEBI" id="CHEBI:29035"/>
    </ligand>
</feature>
<keyword evidence="4 7" id="KW-0560">Oxidoreductase</keyword>
<comment type="catalytic activity">
    <reaction evidence="7">
        <text>2 superoxide + 2 H(+) = H2O2 + O2</text>
        <dbReference type="Rhea" id="RHEA:20696"/>
        <dbReference type="ChEBI" id="CHEBI:15378"/>
        <dbReference type="ChEBI" id="CHEBI:15379"/>
        <dbReference type="ChEBI" id="CHEBI:16240"/>
        <dbReference type="ChEBI" id="CHEBI:18421"/>
        <dbReference type="EC" id="1.15.1.1"/>
    </reaction>
</comment>
<dbReference type="EMBL" id="PHAH01000016">
    <property type="protein sequence ID" value="PKM88518.1"/>
    <property type="molecule type" value="Genomic_DNA"/>
</dbReference>
<evidence type="ECO:0000313" key="11">
    <source>
        <dbReference type="Proteomes" id="UP000233325"/>
    </source>
</evidence>
<reference evidence="10 11" key="1">
    <citation type="journal article" date="2017" name="ISME J.">
        <title>Potential for microbial H2 and metal transformations associated with novel bacteria and archaea in deep terrestrial subsurface sediments.</title>
        <authorList>
            <person name="Hernsdorf A.W."/>
            <person name="Amano Y."/>
            <person name="Miyakawa K."/>
            <person name="Ise K."/>
            <person name="Suzuki Y."/>
            <person name="Anantharaman K."/>
            <person name="Probst A."/>
            <person name="Burstein D."/>
            <person name="Thomas B.C."/>
            <person name="Banfield J.F."/>
        </authorList>
    </citation>
    <scope>NUCLEOTIDE SEQUENCE [LARGE SCALE GENOMIC DNA]</scope>
    <source>
        <strain evidence="10">HGW-Falkowbacteria-2</strain>
    </source>
</reference>